<dbReference type="AlphaFoldDB" id="A0A0N4VRA0"/>
<protein>
    <submittedName>
        <fullName evidence="3">WD_REPEATS_REGION domain-containing protein</fullName>
    </submittedName>
</protein>
<dbReference type="OrthoDB" id="5837224at2759"/>
<dbReference type="EMBL" id="UXUI01016041">
    <property type="protein sequence ID" value="VDD97944.1"/>
    <property type="molecule type" value="Genomic_DNA"/>
</dbReference>
<accession>A0A0N4VRA0</accession>
<proteinExistence type="predicted"/>
<gene>
    <name evidence="1" type="ORF">EVEC_LOCUS12695</name>
</gene>
<evidence type="ECO:0000313" key="1">
    <source>
        <dbReference type="EMBL" id="VDD97944.1"/>
    </source>
</evidence>
<sequence length="71" mass="7742">MGSADDIRLVSGIDDRIPRLYEVQKGQKTQSYISAITGTPLISESVPPLCQPDKNTLVVVVVVVSLNLCYH</sequence>
<reference evidence="1 2" key="2">
    <citation type="submission" date="2018-10" db="EMBL/GenBank/DDBJ databases">
        <authorList>
            <consortium name="Pathogen Informatics"/>
        </authorList>
    </citation>
    <scope>NUCLEOTIDE SEQUENCE [LARGE SCALE GENOMIC DNA]</scope>
</reference>
<name>A0A0N4VRA0_ENTVE</name>
<organism evidence="3">
    <name type="scientific">Enterobius vermicularis</name>
    <name type="common">Human pinworm</name>
    <dbReference type="NCBI Taxonomy" id="51028"/>
    <lineage>
        <taxon>Eukaryota</taxon>
        <taxon>Metazoa</taxon>
        <taxon>Ecdysozoa</taxon>
        <taxon>Nematoda</taxon>
        <taxon>Chromadorea</taxon>
        <taxon>Rhabditida</taxon>
        <taxon>Spirurina</taxon>
        <taxon>Oxyuridomorpha</taxon>
        <taxon>Oxyuroidea</taxon>
        <taxon>Oxyuridae</taxon>
        <taxon>Enterobius</taxon>
    </lineage>
</organism>
<keyword evidence="2" id="KW-1185">Reference proteome</keyword>
<evidence type="ECO:0000313" key="3">
    <source>
        <dbReference type="WBParaSite" id="EVEC_0001356501-mRNA-1"/>
    </source>
</evidence>
<dbReference type="WBParaSite" id="EVEC_0001356501-mRNA-1">
    <property type="protein sequence ID" value="EVEC_0001356501-mRNA-1"/>
    <property type="gene ID" value="EVEC_0001356501"/>
</dbReference>
<evidence type="ECO:0000313" key="2">
    <source>
        <dbReference type="Proteomes" id="UP000274131"/>
    </source>
</evidence>
<dbReference type="Proteomes" id="UP000274131">
    <property type="component" value="Unassembled WGS sequence"/>
</dbReference>
<reference evidence="3" key="1">
    <citation type="submission" date="2017-02" db="UniProtKB">
        <authorList>
            <consortium name="WormBaseParasite"/>
        </authorList>
    </citation>
    <scope>IDENTIFICATION</scope>
</reference>